<evidence type="ECO:0000313" key="4">
    <source>
        <dbReference type="Proteomes" id="UP000194798"/>
    </source>
</evidence>
<dbReference type="RefSeq" id="WP_086486951.1">
    <property type="nucleotide sequence ID" value="NZ_MSLT01000006.1"/>
</dbReference>
<reference evidence="3 4" key="1">
    <citation type="submission" date="2016-12" db="EMBL/GenBank/DDBJ databases">
        <title>Thioflexothrix psekupsii D3 genome sequencing and assembly.</title>
        <authorList>
            <person name="Fomenkov A."/>
            <person name="Vincze T."/>
            <person name="Grabovich M."/>
            <person name="Anton B.P."/>
            <person name="Dubinina G."/>
            <person name="Orlova M."/>
            <person name="Belousova E."/>
            <person name="Roberts R.J."/>
        </authorList>
    </citation>
    <scope>NUCLEOTIDE SEQUENCE [LARGE SCALE GENOMIC DNA]</scope>
    <source>
        <strain evidence="3">D3</strain>
    </source>
</reference>
<feature type="coiled-coil region" evidence="1">
    <location>
        <begin position="169"/>
        <end position="199"/>
    </location>
</feature>
<proteinExistence type="predicted"/>
<name>A0A251XAM0_9GAMM</name>
<dbReference type="OrthoDB" id="7064973at2"/>
<feature type="coiled-coil region" evidence="1">
    <location>
        <begin position="58"/>
        <end position="85"/>
    </location>
</feature>
<dbReference type="EMBL" id="MSLT01000006">
    <property type="protein sequence ID" value="OUD15358.1"/>
    <property type="molecule type" value="Genomic_DNA"/>
</dbReference>
<gene>
    <name evidence="3" type="ORF">TPSD3_02170</name>
</gene>
<organism evidence="3 4">
    <name type="scientific">Thioflexithrix psekupsensis</name>
    <dbReference type="NCBI Taxonomy" id="1570016"/>
    <lineage>
        <taxon>Bacteria</taxon>
        <taxon>Pseudomonadati</taxon>
        <taxon>Pseudomonadota</taxon>
        <taxon>Gammaproteobacteria</taxon>
        <taxon>Thiotrichales</taxon>
        <taxon>Thioflexithrix</taxon>
    </lineage>
</organism>
<accession>A0A251XAM0</accession>
<keyword evidence="1" id="KW-0175">Coiled coil</keyword>
<dbReference type="AlphaFoldDB" id="A0A251XAM0"/>
<keyword evidence="2" id="KW-0732">Signal</keyword>
<comment type="caution">
    <text evidence="3">The sequence shown here is derived from an EMBL/GenBank/DDBJ whole genome shotgun (WGS) entry which is preliminary data.</text>
</comment>
<keyword evidence="4" id="KW-1185">Reference proteome</keyword>
<feature type="signal peptide" evidence="2">
    <location>
        <begin position="1"/>
        <end position="22"/>
    </location>
</feature>
<evidence type="ECO:0008006" key="5">
    <source>
        <dbReference type="Google" id="ProtNLM"/>
    </source>
</evidence>
<evidence type="ECO:0000256" key="2">
    <source>
        <dbReference type="SAM" id="SignalP"/>
    </source>
</evidence>
<evidence type="ECO:0000256" key="1">
    <source>
        <dbReference type="SAM" id="Coils"/>
    </source>
</evidence>
<dbReference type="Proteomes" id="UP000194798">
    <property type="component" value="Unassembled WGS sequence"/>
</dbReference>
<evidence type="ECO:0000313" key="3">
    <source>
        <dbReference type="EMBL" id="OUD15358.1"/>
    </source>
</evidence>
<protein>
    <recommendedName>
        <fullName evidence="5">DUF4124 domain-containing protein</fullName>
    </recommendedName>
</protein>
<feature type="chain" id="PRO_5011745954" description="DUF4124 domain-containing protein" evidence="2">
    <location>
        <begin position="23"/>
        <end position="227"/>
    </location>
</feature>
<sequence length="227" mass="26624">MTLHWRIGLLCGLMMSASPLWAQEIRCWTDEDGMTQCGNSVPPQYSQKEHTQYNDQAVRIKEFERAKTEEELAEERRQSRLALEAEKARELKLAEDQKLLDLFGNEDDIKTTLDARLNNTDLAIERIKTFIFNTEKNLADLRNSLEVESSRHLTEEQKAQIRRDISDVSHRIEKQKEILNAKLREKEDLRREFEGYLTRYREIMADRAATKAKEVQPVEVEEKAQTD</sequence>